<dbReference type="GeneID" id="66108435"/>
<sequence length="68" mass="7519">MSEPVLYATILDAPNFPFDDQHKEFVGMADRGNTLEVRLDLNLEVVIAIKAKVEGDITLSLQPVIFCG</sequence>
<evidence type="ECO:0000313" key="2">
    <source>
        <dbReference type="Proteomes" id="UP000812287"/>
    </source>
</evidence>
<comment type="caution">
    <text evidence="1">The sequence shown here is derived from an EMBL/GenBank/DDBJ whole genome shotgun (WGS) entry which is preliminary data.</text>
</comment>
<reference evidence="1" key="1">
    <citation type="submission" date="2020-11" db="EMBL/GenBank/DDBJ databases">
        <title>Adaptations for nitrogen fixation in a non-lichenized fungal sporocarp promotes dispersal by wood-feeding termites.</title>
        <authorList>
            <consortium name="DOE Joint Genome Institute"/>
            <person name="Koch R.A."/>
            <person name="Yoon G."/>
            <person name="Arayal U."/>
            <person name="Lail K."/>
            <person name="Amirebrahimi M."/>
            <person name="Labutti K."/>
            <person name="Lipzen A."/>
            <person name="Riley R."/>
            <person name="Barry K."/>
            <person name="Henrissat B."/>
            <person name="Grigoriev I.V."/>
            <person name="Herr J.R."/>
            <person name="Aime M.C."/>
        </authorList>
    </citation>
    <scope>NUCLEOTIDE SEQUENCE</scope>
    <source>
        <strain evidence="1">MCA 3950</strain>
    </source>
</reference>
<dbReference type="AlphaFoldDB" id="A0A9P7VUQ2"/>
<organism evidence="1 2">
    <name type="scientific">Guyanagaster necrorhizus</name>
    <dbReference type="NCBI Taxonomy" id="856835"/>
    <lineage>
        <taxon>Eukaryota</taxon>
        <taxon>Fungi</taxon>
        <taxon>Dikarya</taxon>
        <taxon>Basidiomycota</taxon>
        <taxon>Agaricomycotina</taxon>
        <taxon>Agaricomycetes</taxon>
        <taxon>Agaricomycetidae</taxon>
        <taxon>Agaricales</taxon>
        <taxon>Marasmiineae</taxon>
        <taxon>Physalacriaceae</taxon>
        <taxon>Guyanagaster</taxon>
    </lineage>
</organism>
<dbReference type="OrthoDB" id="2873061at2759"/>
<proteinExistence type="predicted"/>
<dbReference type="Proteomes" id="UP000812287">
    <property type="component" value="Unassembled WGS sequence"/>
</dbReference>
<protein>
    <submittedName>
        <fullName evidence="1">Uncharacterized protein</fullName>
    </submittedName>
</protein>
<gene>
    <name evidence="1" type="ORF">BT62DRAFT_931496</name>
</gene>
<keyword evidence="2" id="KW-1185">Reference proteome</keyword>
<dbReference type="EMBL" id="MU250533">
    <property type="protein sequence ID" value="KAG7446922.1"/>
    <property type="molecule type" value="Genomic_DNA"/>
</dbReference>
<name>A0A9P7VUQ2_9AGAR</name>
<evidence type="ECO:0000313" key="1">
    <source>
        <dbReference type="EMBL" id="KAG7446922.1"/>
    </source>
</evidence>
<dbReference type="RefSeq" id="XP_043040422.1">
    <property type="nucleotide sequence ID" value="XM_043186138.1"/>
</dbReference>
<accession>A0A9P7VUQ2</accession>